<dbReference type="EMBL" id="ATGK01000013">
    <property type="protein sequence ID" value="EPG36864.1"/>
    <property type="molecule type" value="Genomic_DNA"/>
</dbReference>
<evidence type="ECO:0000313" key="4">
    <source>
        <dbReference type="Proteomes" id="UP000014559"/>
    </source>
</evidence>
<comment type="caution">
    <text evidence="2">The sequence shown here is derived from an EMBL/GenBank/DDBJ whole genome shotgun (WGS) entry which is preliminary data.</text>
</comment>
<dbReference type="HOGENOM" id="CLU_2462113_0_0_6"/>
<reference evidence="2 4" key="1">
    <citation type="submission" date="2013-06" db="EMBL/GenBank/DDBJ databases">
        <title>The Genome Sequence of Acinetobacter sp. NIPH 2036.</title>
        <authorList>
            <consortium name="The Broad Institute Genome Sequencing Platform"/>
            <consortium name="The Broad Institute Genome Sequencing Center for Infectious Disease"/>
            <person name="Cerqueira G."/>
            <person name="Feldgarden M."/>
            <person name="Courvalin P."/>
            <person name="Perichon B."/>
            <person name="Grillot-Courvalin C."/>
            <person name="Clermont D."/>
            <person name="Rocha E."/>
            <person name="Yoon E.-J."/>
            <person name="Nemec A."/>
            <person name="Young S.K."/>
            <person name="Zeng Q."/>
            <person name="Gargeya S."/>
            <person name="Fitzgerald M."/>
            <person name="Abouelleil A."/>
            <person name="Alvarado L."/>
            <person name="Berlin A.M."/>
            <person name="Chapman S.B."/>
            <person name="Dewar J."/>
            <person name="Goldberg J."/>
            <person name="Griggs A."/>
            <person name="Gujja S."/>
            <person name="Hansen M."/>
            <person name="Howarth C."/>
            <person name="Imamovic A."/>
            <person name="Larimer J."/>
            <person name="McCowan C."/>
            <person name="Murphy C."/>
            <person name="Pearson M."/>
            <person name="Priest M."/>
            <person name="Roberts A."/>
            <person name="Saif S."/>
            <person name="Shea T."/>
            <person name="Sykes S."/>
            <person name="Wortman J."/>
            <person name="Nusbaum C."/>
            <person name="Birren B."/>
        </authorList>
    </citation>
    <scope>NUCLEOTIDE SEQUENCE [LARGE SCALE GENOMIC DNA]</scope>
    <source>
        <strain evidence="2 4">NIPH 2036</strain>
    </source>
</reference>
<feature type="region of interest" description="Disordered" evidence="1">
    <location>
        <begin position="66"/>
        <end position="88"/>
    </location>
</feature>
<dbReference type="Proteomes" id="UP000316981">
    <property type="component" value="Unassembled WGS sequence"/>
</dbReference>
<sequence length="88" mass="9859">MPLVGQGLHGCTLCPIKDFCYFSSLKSKRMPTQNTSDPLQIYEAMQTLELKLFKLCFALNSVKSASYPDRLQNPPTPHSIQLPDDTAQ</sequence>
<dbReference type="EMBL" id="VMTP01000048">
    <property type="protein sequence ID" value="TVT83407.1"/>
    <property type="molecule type" value="Genomic_DNA"/>
</dbReference>
<dbReference type="AlphaFoldDB" id="S3TB15"/>
<dbReference type="Proteomes" id="UP000014559">
    <property type="component" value="Unassembled WGS sequence"/>
</dbReference>
<protein>
    <submittedName>
        <fullName evidence="2">Uncharacterized protein</fullName>
    </submittedName>
</protein>
<evidence type="ECO:0000256" key="1">
    <source>
        <dbReference type="SAM" id="MobiDB-lite"/>
    </source>
</evidence>
<evidence type="ECO:0000313" key="2">
    <source>
        <dbReference type="EMBL" id="EPG36864.1"/>
    </source>
</evidence>
<reference evidence="3 5" key="2">
    <citation type="submission" date="2019-07" db="EMBL/GenBank/DDBJ databases">
        <title>Draft Genome Sequence of the first blaOXA-58-Harboring Acinetobacter colistiniresistens clinical isolate from Brazil.</title>
        <authorList>
            <person name="Favaro L.S."/>
            <person name="Paula-Petroli S.B."/>
            <person name="Moura C.F."/>
            <person name="Tognim M.C.B."/>
            <person name="Venancio E.J."/>
            <person name="Yamada-Ogatta S.F."/>
            <person name="Carrara-Marroni F.E."/>
        </authorList>
    </citation>
    <scope>NUCLEOTIDE SEQUENCE [LARGE SCALE GENOMIC DNA]</scope>
    <source>
        <strain evidence="3 5">DL</strain>
    </source>
</reference>
<accession>S3TB15</accession>
<evidence type="ECO:0000313" key="3">
    <source>
        <dbReference type="EMBL" id="TVT83407.1"/>
    </source>
</evidence>
<gene>
    <name evidence="2" type="ORF">F907_02565</name>
    <name evidence="3" type="ORF">FPV60_07540</name>
</gene>
<organism evidence="2 4">
    <name type="scientific">Acinetobacter colistiniresistens</name>
    <dbReference type="NCBI Taxonomy" id="280145"/>
    <lineage>
        <taxon>Bacteria</taxon>
        <taxon>Pseudomonadati</taxon>
        <taxon>Pseudomonadota</taxon>
        <taxon>Gammaproteobacteria</taxon>
        <taxon>Moraxellales</taxon>
        <taxon>Moraxellaceae</taxon>
        <taxon>Acinetobacter</taxon>
    </lineage>
</organism>
<evidence type="ECO:0000313" key="5">
    <source>
        <dbReference type="Proteomes" id="UP000316981"/>
    </source>
</evidence>
<name>S3TB15_9GAMM</name>
<proteinExistence type="predicted"/>